<sequence length="265" mass="27536">MHTARPPPGNRISAGRTPAGTGPVGAGPASTVAHRFGRAVAVPGYRAVMDLFSRSWTALLAAVAGLPDEDFEKPSGCAGWLVRDLVCHLVIDAQDVLITLVTPAAAEPTVDATTYWKLVDPPTGEDPLDALVPRLAAAYGEPRWLKFHLDDVGSAAGRAAALADPGSRVGTQGEVLTVADYLSAYVMEWTLHHLDLIAHLPSAPPPPAETLAAARTALERIAGAPFPASLPDRDALLVGTGRRAPDAEERAALGGLAARLPLVLG</sequence>
<evidence type="ECO:0000313" key="4">
    <source>
        <dbReference type="Proteomes" id="UP001501867"/>
    </source>
</evidence>
<dbReference type="Pfam" id="PF11716">
    <property type="entry name" value="MDMPI_N"/>
    <property type="match status" value="1"/>
</dbReference>
<feature type="region of interest" description="Disordered" evidence="1">
    <location>
        <begin position="1"/>
        <end position="28"/>
    </location>
</feature>
<comment type="caution">
    <text evidence="3">The sequence shown here is derived from an EMBL/GenBank/DDBJ whole genome shotgun (WGS) entry which is preliminary data.</text>
</comment>
<dbReference type="InterPro" id="IPR034660">
    <property type="entry name" value="DinB/YfiT-like"/>
</dbReference>
<dbReference type="Proteomes" id="UP001501867">
    <property type="component" value="Unassembled WGS sequence"/>
</dbReference>
<evidence type="ECO:0000259" key="2">
    <source>
        <dbReference type="Pfam" id="PF11716"/>
    </source>
</evidence>
<dbReference type="Gene3D" id="1.20.120.450">
    <property type="entry name" value="dinb family like domain"/>
    <property type="match status" value="1"/>
</dbReference>
<keyword evidence="3" id="KW-0413">Isomerase</keyword>
<organism evidence="3 4">
    <name type="scientific">Streptomyces polychromogenes</name>
    <dbReference type="NCBI Taxonomy" id="67342"/>
    <lineage>
        <taxon>Bacteria</taxon>
        <taxon>Bacillati</taxon>
        <taxon>Actinomycetota</taxon>
        <taxon>Actinomycetes</taxon>
        <taxon>Kitasatosporales</taxon>
        <taxon>Streptomycetaceae</taxon>
        <taxon>Streptomyces</taxon>
    </lineage>
</organism>
<dbReference type="InterPro" id="IPR024344">
    <property type="entry name" value="MDMPI_metal-binding"/>
</dbReference>
<protein>
    <submittedName>
        <fullName evidence="3">Maleylpyruvate isomerase N-terminal domain-containing protein</fullName>
    </submittedName>
</protein>
<dbReference type="SUPFAM" id="SSF109854">
    <property type="entry name" value="DinB/YfiT-like putative metalloenzymes"/>
    <property type="match status" value="1"/>
</dbReference>
<dbReference type="EMBL" id="BAAABV010000028">
    <property type="protein sequence ID" value="GAA0316614.1"/>
    <property type="molecule type" value="Genomic_DNA"/>
</dbReference>
<evidence type="ECO:0000313" key="3">
    <source>
        <dbReference type="EMBL" id="GAA0316614.1"/>
    </source>
</evidence>
<gene>
    <name evidence="3" type="ORF">GCM10010302_64630</name>
</gene>
<accession>A0ABN0VT11</accession>
<reference evidence="3 4" key="1">
    <citation type="journal article" date="2019" name="Int. J. Syst. Evol. Microbiol.">
        <title>The Global Catalogue of Microorganisms (GCM) 10K type strain sequencing project: providing services to taxonomists for standard genome sequencing and annotation.</title>
        <authorList>
            <consortium name="The Broad Institute Genomics Platform"/>
            <consortium name="The Broad Institute Genome Sequencing Center for Infectious Disease"/>
            <person name="Wu L."/>
            <person name="Ma J."/>
        </authorList>
    </citation>
    <scope>NUCLEOTIDE SEQUENCE [LARGE SCALE GENOMIC DNA]</scope>
    <source>
        <strain evidence="3 4">JCM 4505</strain>
    </source>
</reference>
<keyword evidence="4" id="KW-1185">Reference proteome</keyword>
<name>A0ABN0VT11_9ACTN</name>
<feature type="domain" description="Mycothiol-dependent maleylpyruvate isomerase metal-binding" evidence="2">
    <location>
        <begin position="53"/>
        <end position="196"/>
    </location>
</feature>
<feature type="compositionally biased region" description="Low complexity" evidence="1">
    <location>
        <begin position="14"/>
        <end position="28"/>
    </location>
</feature>
<dbReference type="GO" id="GO:0016853">
    <property type="term" value="F:isomerase activity"/>
    <property type="evidence" value="ECO:0007669"/>
    <property type="project" value="UniProtKB-KW"/>
</dbReference>
<proteinExistence type="predicted"/>
<evidence type="ECO:0000256" key="1">
    <source>
        <dbReference type="SAM" id="MobiDB-lite"/>
    </source>
</evidence>